<dbReference type="InterPro" id="IPR013149">
    <property type="entry name" value="ADH-like_C"/>
</dbReference>
<dbReference type="InterPro" id="IPR013154">
    <property type="entry name" value="ADH-like_N"/>
</dbReference>
<accession>A0ABQ2KC86</accession>
<dbReference type="SUPFAM" id="SSF51735">
    <property type="entry name" value="NAD(P)-binding Rossmann-fold domains"/>
    <property type="match status" value="1"/>
</dbReference>
<feature type="domain" description="Enoyl reductase (ER)" evidence="1">
    <location>
        <begin position="8"/>
        <end position="319"/>
    </location>
</feature>
<dbReference type="RefSeq" id="WP_188715119.1">
    <property type="nucleotide sequence ID" value="NZ_BAABBD010000001.1"/>
</dbReference>
<dbReference type="Pfam" id="PF00107">
    <property type="entry name" value="ADH_zinc_N"/>
    <property type="match status" value="1"/>
</dbReference>
<proteinExistence type="predicted"/>
<evidence type="ECO:0000313" key="2">
    <source>
        <dbReference type="EMBL" id="GGN77473.1"/>
    </source>
</evidence>
<organism evidence="2 3">
    <name type="scientific">Agrococcus terreus</name>
    <dbReference type="NCBI Taxonomy" id="574649"/>
    <lineage>
        <taxon>Bacteria</taxon>
        <taxon>Bacillati</taxon>
        <taxon>Actinomycetota</taxon>
        <taxon>Actinomycetes</taxon>
        <taxon>Micrococcales</taxon>
        <taxon>Microbacteriaceae</taxon>
        <taxon>Agrococcus</taxon>
    </lineage>
</organism>
<dbReference type="SUPFAM" id="SSF50129">
    <property type="entry name" value="GroES-like"/>
    <property type="match status" value="1"/>
</dbReference>
<dbReference type="SMART" id="SM00829">
    <property type="entry name" value="PKS_ER"/>
    <property type="match status" value="1"/>
</dbReference>
<evidence type="ECO:0000313" key="3">
    <source>
        <dbReference type="Proteomes" id="UP000626982"/>
    </source>
</evidence>
<dbReference type="PANTHER" id="PTHR43677:SF1">
    <property type="entry name" value="ACRYLYL-COA REDUCTASE ACUI-RELATED"/>
    <property type="match status" value="1"/>
</dbReference>
<dbReference type="NCBIfam" id="TIGR02823">
    <property type="entry name" value="oxido_YhdH"/>
    <property type="match status" value="1"/>
</dbReference>
<dbReference type="InterPro" id="IPR051397">
    <property type="entry name" value="Zn-ADH-like_protein"/>
</dbReference>
<sequence length="323" mass="32811">MRALLATGDAATTGVTDLDESALDGAVLVDVTHSSINYKDGLAIGGRPGVIRDWPKVPGIDLVGTVAEDAAGWSAGERVLVNGWGLGESRHGGLAERARVEPHMLTRIPAGLTDVQAAAVGTAGYTAALGVLALQDAGMRLDGADILVTGAGGGVGSIAVQLLARAGAEVTALTGRVEQLEPWLRSLGAVAVEPRSSLGEAGRPLQSARWDAVADAVGGTILANALAQLRPGGHATACGLTAGAELPATVLPFILRGITLHGVHSVEQPAAQRERAWSMLEAKLDLAALDEATEVVGLEGAVDAAERILASSIRGRVVVDVRG</sequence>
<dbReference type="Proteomes" id="UP000626982">
    <property type="component" value="Unassembled WGS sequence"/>
</dbReference>
<dbReference type="Gene3D" id="3.90.180.10">
    <property type="entry name" value="Medium-chain alcohol dehydrogenases, catalytic domain"/>
    <property type="match status" value="1"/>
</dbReference>
<dbReference type="InterPro" id="IPR036291">
    <property type="entry name" value="NAD(P)-bd_dom_sf"/>
</dbReference>
<dbReference type="InterPro" id="IPR020843">
    <property type="entry name" value="ER"/>
</dbReference>
<dbReference type="EMBL" id="BMLM01000001">
    <property type="protein sequence ID" value="GGN77473.1"/>
    <property type="molecule type" value="Genomic_DNA"/>
</dbReference>
<reference evidence="3" key="1">
    <citation type="journal article" date="2019" name="Int. J. Syst. Evol. Microbiol.">
        <title>The Global Catalogue of Microorganisms (GCM) 10K type strain sequencing project: providing services to taxonomists for standard genome sequencing and annotation.</title>
        <authorList>
            <consortium name="The Broad Institute Genomics Platform"/>
            <consortium name="The Broad Institute Genome Sequencing Center for Infectious Disease"/>
            <person name="Wu L."/>
            <person name="Ma J."/>
        </authorList>
    </citation>
    <scope>NUCLEOTIDE SEQUENCE [LARGE SCALE GENOMIC DNA]</scope>
    <source>
        <strain evidence="3">CGMCC 1.6960</strain>
    </source>
</reference>
<evidence type="ECO:0000259" key="1">
    <source>
        <dbReference type="SMART" id="SM00829"/>
    </source>
</evidence>
<comment type="caution">
    <text evidence="2">The sequence shown here is derived from an EMBL/GenBank/DDBJ whole genome shotgun (WGS) entry which is preliminary data.</text>
</comment>
<dbReference type="Pfam" id="PF08240">
    <property type="entry name" value="ADH_N"/>
    <property type="match status" value="1"/>
</dbReference>
<gene>
    <name evidence="2" type="ORF">GCM10010968_02090</name>
</gene>
<keyword evidence="3" id="KW-1185">Reference proteome</keyword>
<protein>
    <submittedName>
        <fullName evidence="2">Quinone oxidoreductase YhdH/YhfP family protein</fullName>
    </submittedName>
</protein>
<dbReference type="InterPro" id="IPR011032">
    <property type="entry name" value="GroES-like_sf"/>
</dbReference>
<dbReference type="Gene3D" id="3.40.50.720">
    <property type="entry name" value="NAD(P)-binding Rossmann-like Domain"/>
    <property type="match status" value="1"/>
</dbReference>
<dbReference type="InterPro" id="IPR014188">
    <property type="entry name" value="Acrylyl-CoA_reductase_AcuI"/>
</dbReference>
<dbReference type="PANTHER" id="PTHR43677">
    <property type="entry name" value="SHORT-CHAIN DEHYDROGENASE/REDUCTASE"/>
    <property type="match status" value="1"/>
</dbReference>
<name>A0ABQ2KC86_9MICO</name>